<dbReference type="SUPFAM" id="SSF53254">
    <property type="entry name" value="Phosphoglycerate mutase-like"/>
    <property type="match status" value="1"/>
</dbReference>
<dbReference type="InterPro" id="IPR029033">
    <property type="entry name" value="His_PPase_superfam"/>
</dbReference>
<dbReference type="EMBL" id="UOEU01000745">
    <property type="protein sequence ID" value="VAW39415.1"/>
    <property type="molecule type" value="Genomic_DNA"/>
</dbReference>
<dbReference type="Pfam" id="PF00300">
    <property type="entry name" value="His_Phos_1"/>
    <property type="match status" value="1"/>
</dbReference>
<evidence type="ECO:0000313" key="1">
    <source>
        <dbReference type="EMBL" id="VAW39415.1"/>
    </source>
</evidence>
<dbReference type="InterPro" id="IPR013078">
    <property type="entry name" value="His_Pase_superF_clade-1"/>
</dbReference>
<dbReference type="AlphaFoldDB" id="A0A3B0V762"/>
<name>A0A3B0V762_9ZZZZ</name>
<gene>
    <name evidence="1" type="ORF">MNBD_CHLOROFLEXI01-2009</name>
</gene>
<dbReference type="Gene3D" id="3.40.50.1240">
    <property type="entry name" value="Phosphoglycerate mutase-like"/>
    <property type="match status" value="1"/>
</dbReference>
<feature type="non-terminal residue" evidence="1">
    <location>
        <position position="154"/>
    </location>
</feature>
<organism evidence="1">
    <name type="scientific">hydrothermal vent metagenome</name>
    <dbReference type="NCBI Taxonomy" id="652676"/>
    <lineage>
        <taxon>unclassified sequences</taxon>
        <taxon>metagenomes</taxon>
        <taxon>ecological metagenomes</taxon>
    </lineage>
</organism>
<evidence type="ECO:0008006" key="2">
    <source>
        <dbReference type="Google" id="ProtNLM"/>
    </source>
</evidence>
<reference evidence="1" key="1">
    <citation type="submission" date="2018-06" db="EMBL/GenBank/DDBJ databases">
        <authorList>
            <person name="Zhirakovskaya E."/>
        </authorList>
    </citation>
    <scope>NUCLEOTIDE SEQUENCE</scope>
</reference>
<proteinExistence type="predicted"/>
<accession>A0A3B0V762</accession>
<sequence>MNPTLILVRHAAVQIDTAVSSHQWQLSADGRFACYALAQKIVRYQPSQVFTSYEAKAAVTGQIIADRLAIPCASVAGLQEHNRQGVPYFGDKAAFEAAVANLFAHPNELVFGQETAVQALNRFETAVTTLSQTHAKQTLLLTSHGTVMTLFIQH</sequence>
<protein>
    <recommendedName>
        <fullName evidence="2">Histidine phosphatase family protein</fullName>
    </recommendedName>
</protein>